<evidence type="ECO:0000256" key="3">
    <source>
        <dbReference type="ARBA" id="ARBA00022679"/>
    </source>
</evidence>
<evidence type="ECO:0000313" key="8">
    <source>
        <dbReference type="Proteomes" id="UP000034922"/>
    </source>
</evidence>
<dbReference type="GO" id="GO:0016757">
    <property type="term" value="F:glycosyltransferase activity"/>
    <property type="evidence" value="ECO:0007669"/>
    <property type="project" value="UniProtKB-KW"/>
</dbReference>
<dbReference type="InterPro" id="IPR001173">
    <property type="entry name" value="Glyco_trans_2-like"/>
</dbReference>
<dbReference type="SUPFAM" id="SSF53335">
    <property type="entry name" value="S-adenosyl-L-methionine-dependent methyltransferases"/>
    <property type="match status" value="1"/>
</dbReference>
<dbReference type="Gene3D" id="3.90.550.10">
    <property type="entry name" value="Spore Coat Polysaccharide Biosynthesis Protein SpsA, Chain A"/>
    <property type="match status" value="1"/>
</dbReference>
<feature type="transmembrane region" description="Helical" evidence="4">
    <location>
        <begin position="258"/>
        <end position="280"/>
    </location>
</feature>
<evidence type="ECO:0000313" key="7">
    <source>
        <dbReference type="EMBL" id="KKU17789.1"/>
    </source>
</evidence>
<dbReference type="AlphaFoldDB" id="A0A0G1NB65"/>
<protein>
    <recommendedName>
        <fullName evidence="9">Glycosyltransferase 2-like domain-containing protein</fullName>
    </recommendedName>
</protein>
<keyword evidence="4" id="KW-1133">Transmembrane helix</keyword>
<dbReference type="CDD" id="cd04186">
    <property type="entry name" value="GT_2_like_c"/>
    <property type="match status" value="1"/>
</dbReference>
<gene>
    <name evidence="7" type="ORF">UX25_C0001G0003</name>
</gene>
<dbReference type="Pfam" id="PF00535">
    <property type="entry name" value="Glycos_transf_2"/>
    <property type="match status" value="1"/>
</dbReference>
<evidence type="ECO:0000259" key="6">
    <source>
        <dbReference type="Pfam" id="PF08241"/>
    </source>
</evidence>
<dbReference type="InterPro" id="IPR013216">
    <property type="entry name" value="Methyltransf_11"/>
</dbReference>
<dbReference type="Pfam" id="PF08241">
    <property type="entry name" value="Methyltransf_11"/>
    <property type="match status" value="1"/>
</dbReference>
<dbReference type="PANTHER" id="PTHR43179">
    <property type="entry name" value="RHAMNOSYLTRANSFERASE WBBL"/>
    <property type="match status" value="1"/>
</dbReference>
<comment type="similarity">
    <text evidence="1">Belongs to the glycosyltransferase 2 family.</text>
</comment>
<dbReference type="STRING" id="1618589.UX25_C0001G0003"/>
<evidence type="ECO:0000256" key="1">
    <source>
        <dbReference type="ARBA" id="ARBA00006739"/>
    </source>
</evidence>
<feature type="transmembrane region" description="Helical" evidence="4">
    <location>
        <begin position="286"/>
        <end position="307"/>
    </location>
</feature>
<dbReference type="Gene3D" id="3.40.50.150">
    <property type="entry name" value="Vaccinia Virus protein VP39"/>
    <property type="match status" value="1"/>
</dbReference>
<evidence type="ECO:0000256" key="4">
    <source>
        <dbReference type="SAM" id="Phobius"/>
    </source>
</evidence>
<keyword evidence="3" id="KW-0808">Transferase</keyword>
<reference evidence="7 8" key="1">
    <citation type="journal article" date="2015" name="Nature">
        <title>rRNA introns, odd ribosomes, and small enigmatic genomes across a large radiation of phyla.</title>
        <authorList>
            <person name="Brown C.T."/>
            <person name="Hug L.A."/>
            <person name="Thomas B.C."/>
            <person name="Sharon I."/>
            <person name="Castelle C.J."/>
            <person name="Singh A."/>
            <person name="Wilkins M.J."/>
            <person name="Williams K.H."/>
            <person name="Banfield J.F."/>
        </authorList>
    </citation>
    <scope>NUCLEOTIDE SEQUENCE [LARGE SCALE GENOMIC DNA]</scope>
</reference>
<organism evidence="7 8">
    <name type="scientific">Candidatus Woesebacteria bacterium GW2011_GWC2_45_9</name>
    <dbReference type="NCBI Taxonomy" id="1618589"/>
    <lineage>
        <taxon>Bacteria</taxon>
        <taxon>Candidatus Woeseibacteriota</taxon>
    </lineage>
</organism>
<sequence length="533" mass="61290">MNKKVSVVIVTKDRKKDLIECLASYLKSSYKNIEIIVVDNASKPPVLTWLPEKYKNIKLITSDSNLGAAEGRNRGLEASSGEYVIFTDDDAYADKNMVKELVWAFAHAPGAGIIQPLVYDKQKKNMLQGAGHDIDLTTGRLKAQGVREVDKGQYEGLREVGMCGCVWMVKKEVFEKIGDYDEDYFIPYEDSDFSLRAREAGYKLYCYSKAKTWHQGLKKTFVHPRVEWLGITSPERAYRVARNKIIFMRKHSPFPNNIFFFWVMLPGYALSQSLIILSTARFDILVRYWLGLLSGLGYAILFPFLGLRKFYKNFDVKLYPIKMFLMAWTDPIVWAIDKSGRTILDVGCGQGKPMLLIKMRMKVKKAVGVDLFNPYIEEAKQLKTHDEFIIQDVRKINFKPKSFDIVLSSHVIEHLPKKDALELLAKMEKIARKQIIIASPIGEMYHPAVDGNELQIHLSSFTPEEFKKRGYKTLNYGWSWLLGEEGLVHTIRNDFIRKLLYTFNILATPIYYLFPSISDYVFVAYKDMSNGKS</sequence>
<keyword evidence="4" id="KW-0472">Membrane</keyword>
<evidence type="ECO:0008006" key="9">
    <source>
        <dbReference type="Google" id="ProtNLM"/>
    </source>
</evidence>
<keyword evidence="4" id="KW-0812">Transmembrane</keyword>
<evidence type="ECO:0000259" key="5">
    <source>
        <dbReference type="Pfam" id="PF00535"/>
    </source>
</evidence>
<feature type="domain" description="Glycosyltransferase 2-like" evidence="5">
    <location>
        <begin position="6"/>
        <end position="178"/>
    </location>
</feature>
<dbReference type="EMBL" id="LCLM01000001">
    <property type="protein sequence ID" value="KKU17789.1"/>
    <property type="molecule type" value="Genomic_DNA"/>
</dbReference>
<dbReference type="InterPro" id="IPR029063">
    <property type="entry name" value="SAM-dependent_MTases_sf"/>
</dbReference>
<feature type="domain" description="Methyltransferase type 11" evidence="6">
    <location>
        <begin position="344"/>
        <end position="433"/>
    </location>
</feature>
<dbReference type="Proteomes" id="UP000034922">
    <property type="component" value="Unassembled WGS sequence"/>
</dbReference>
<keyword evidence="2" id="KW-0328">Glycosyltransferase</keyword>
<comment type="caution">
    <text evidence="7">The sequence shown here is derived from an EMBL/GenBank/DDBJ whole genome shotgun (WGS) entry which is preliminary data.</text>
</comment>
<dbReference type="PANTHER" id="PTHR43179:SF12">
    <property type="entry name" value="GALACTOFURANOSYLTRANSFERASE GLFT2"/>
    <property type="match status" value="1"/>
</dbReference>
<dbReference type="SUPFAM" id="SSF53448">
    <property type="entry name" value="Nucleotide-diphospho-sugar transferases"/>
    <property type="match status" value="1"/>
</dbReference>
<dbReference type="InterPro" id="IPR029044">
    <property type="entry name" value="Nucleotide-diphossugar_trans"/>
</dbReference>
<evidence type="ECO:0000256" key="2">
    <source>
        <dbReference type="ARBA" id="ARBA00022676"/>
    </source>
</evidence>
<accession>A0A0G1NB65</accession>
<proteinExistence type="inferred from homology"/>
<name>A0A0G1NB65_9BACT</name>
<dbReference type="CDD" id="cd02440">
    <property type="entry name" value="AdoMet_MTases"/>
    <property type="match status" value="1"/>
</dbReference>
<feature type="transmembrane region" description="Helical" evidence="4">
    <location>
        <begin position="499"/>
        <end position="523"/>
    </location>
</feature>
<dbReference type="GO" id="GO:0008757">
    <property type="term" value="F:S-adenosylmethionine-dependent methyltransferase activity"/>
    <property type="evidence" value="ECO:0007669"/>
    <property type="project" value="InterPro"/>
</dbReference>